<keyword evidence="4" id="KW-1185">Reference proteome</keyword>
<evidence type="ECO:0000313" key="4">
    <source>
        <dbReference type="Proteomes" id="UP000215127"/>
    </source>
</evidence>
<dbReference type="Pfam" id="PF11807">
    <property type="entry name" value="UstYa"/>
    <property type="match status" value="1"/>
</dbReference>
<name>A0A1X7RVD6_ZYMT9</name>
<gene>
    <name evidence="3" type="ORF">ZT3D7_G6304</name>
</gene>
<comment type="pathway">
    <text evidence="1">Mycotoxin biosynthesis.</text>
</comment>
<sequence>MDYTCHLLPETSDRCWTGGHRHSDASEECCYSTSSIQIAFEGITSLYCTAMGDYKAVPNDDFGACEDTTTQRDSWRHETTRRGFASISQLTTILISVISGIILTVGLGSLPSSPIAICRARHGSAFDLKEGEFAAAKSFIEADTVHFTGRTMMDSNGSMHLEHPTGAKWYTGPGEDVDQHWEDLIHGRWFFASEEEVKTFWPDNYRDFVHTNTMGWRISLEVFHSLHCVNFMRKIGRLDGGVPEKDRDHFVDHCIETLRQTIQCSGDLTPLPARLYKRDGGIGVRGYIDSAQTHTCRNFEALSRFLDSRTEMDKQRKKAYESRTGKESHWLHELDLEVPVTAFDPETGDISFSELKESDINPDLRSL</sequence>
<evidence type="ECO:0000256" key="2">
    <source>
        <dbReference type="ARBA" id="ARBA00035112"/>
    </source>
</evidence>
<protein>
    <submittedName>
        <fullName evidence="3">Uncharacterized protein</fullName>
    </submittedName>
</protein>
<evidence type="ECO:0000313" key="3">
    <source>
        <dbReference type="EMBL" id="SMQ51151.1"/>
    </source>
</evidence>
<dbReference type="Proteomes" id="UP000215127">
    <property type="component" value="Chromosome 5"/>
</dbReference>
<dbReference type="EMBL" id="LT853696">
    <property type="protein sequence ID" value="SMQ51151.1"/>
    <property type="molecule type" value="Genomic_DNA"/>
</dbReference>
<dbReference type="STRING" id="1276538.A0A1X7RVD6"/>
<organism evidence="3 4">
    <name type="scientific">Zymoseptoria tritici (strain ST99CH_3D7)</name>
    <dbReference type="NCBI Taxonomy" id="1276538"/>
    <lineage>
        <taxon>Eukaryota</taxon>
        <taxon>Fungi</taxon>
        <taxon>Dikarya</taxon>
        <taxon>Ascomycota</taxon>
        <taxon>Pezizomycotina</taxon>
        <taxon>Dothideomycetes</taxon>
        <taxon>Dothideomycetidae</taxon>
        <taxon>Mycosphaerellales</taxon>
        <taxon>Mycosphaerellaceae</taxon>
        <taxon>Zymoseptoria</taxon>
    </lineage>
</organism>
<dbReference type="PANTHER" id="PTHR33365:SF4">
    <property type="entry name" value="CYCLOCHLOROTINE BIOSYNTHESIS PROTEIN O"/>
    <property type="match status" value="1"/>
</dbReference>
<comment type="similarity">
    <text evidence="2">Belongs to the ustYa family.</text>
</comment>
<dbReference type="PANTHER" id="PTHR33365">
    <property type="entry name" value="YALI0B05434P"/>
    <property type="match status" value="1"/>
</dbReference>
<accession>A0A1X7RVD6</accession>
<dbReference type="InterPro" id="IPR021765">
    <property type="entry name" value="UstYa-like"/>
</dbReference>
<evidence type="ECO:0000256" key="1">
    <source>
        <dbReference type="ARBA" id="ARBA00004685"/>
    </source>
</evidence>
<dbReference type="GO" id="GO:0043386">
    <property type="term" value="P:mycotoxin biosynthetic process"/>
    <property type="evidence" value="ECO:0007669"/>
    <property type="project" value="InterPro"/>
</dbReference>
<reference evidence="3 4" key="1">
    <citation type="submission" date="2016-06" db="EMBL/GenBank/DDBJ databases">
        <authorList>
            <person name="Kjaerup R.B."/>
            <person name="Dalgaard T.S."/>
            <person name="Juul-Madsen H.R."/>
        </authorList>
    </citation>
    <scope>NUCLEOTIDE SEQUENCE [LARGE SCALE GENOMIC DNA]</scope>
</reference>
<proteinExistence type="inferred from homology"/>
<dbReference type="AlphaFoldDB" id="A0A1X7RVD6"/>